<name>A0A6I8LVR0_9PSEU</name>
<dbReference type="SUPFAM" id="SSF53271">
    <property type="entry name" value="PRTase-like"/>
    <property type="match status" value="1"/>
</dbReference>
<evidence type="ECO:0000256" key="1">
    <source>
        <dbReference type="ARBA" id="ARBA00022679"/>
    </source>
</evidence>
<feature type="domain" description="Phosphoribosyltransferase" evidence="3">
    <location>
        <begin position="103"/>
        <end position="189"/>
    </location>
</feature>
<dbReference type="InterPro" id="IPR050118">
    <property type="entry name" value="Pur/Pyrimidine_PRTase"/>
</dbReference>
<protein>
    <submittedName>
        <fullName evidence="4">Phosphoribosyltransferase</fullName>
    </submittedName>
</protein>
<organism evidence="4 5">
    <name type="scientific">Amycolatopsis camponoti</name>
    <dbReference type="NCBI Taxonomy" id="2606593"/>
    <lineage>
        <taxon>Bacteria</taxon>
        <taxon>Bacillati</taxon>
        <taxon>Actinomycetota</taxon>
        <taxon>Actinomycetes</taxon>
        <taxon>Pseudonocardiales</taxon>
        <taxon>Pseudonocardiaceae</taxon>
        <taxon>Amycolatopsis</taxon>
    </lineage>
</organism>
<dbReference type="Pfam" id="PF00156">
    <property type="entry name" value="Pribosyltran"/>
    <property type="match status" value="1"/>
</dbReference>
<keyword evidence="4" id="KW-0328">Glycosyltransferase</keyword>
<reference evidence="4 5" key="1">
    <citation type="submission" date="2019-09" db="EMBL/GenBank/DDBJ databases">
        <authorList>
            <person name="Leyn A S."/>
        </authorList>
    </citation>
    <scope>NUCLEOTIDE SEQUENCE [LARGE SCALE GENOMIC DNA]</scope>
    <source>
        <strain evidence="4">AA231_1</strain>
    </source>
</reference>
<dbReference type="InterPro" id="IPR000836">
    <property type="entry name" value="PRTase_dom"/>
</dbReference>
<dbReference type="GO" id="GO:0006166">
    <property type="term" value="P:purine ribonucleoside salvage"/>
    <property type="evidence" value="ECO:0007669"/>
    <property type="project" value="UniProtKB-KW"/>
</dbReference>
<dbReference type="CDD" id="cd06223">
    <property type="entry name" value="PRTases_typeI"/>
    <property type="match status" value="1"/>
</dbReference>
<dbReference type="PANTHER" id="PTHR43864">
    <property type="entry name" value="HYPOXANTHINE/GUANINE PHOSPHORIBOSYLTRANSFERASE"/>
    <property type="match status" value="1"/>
</dbReference>
<gene>
    <name evidence="4" type="ORF">AA23TX_04597</name>
</gene>
<dbReference type="AlphaFoldDB" id="A0A6I8LVR0"/>
<evidence type="ECO:0000259" key="3">
    <source>
        <dbReference type="Pfam" id="PF00156"/>
    </source>
</evidence>
<evidence type="ECO:0000256" key="2">
    <source>
        <dbReference type="ARBA" id="ARBA00022726"/>
    </source>
</evidence>
<dbReference type="PANTHER" id="PTHR43864:SF1">
    <property type="entry name" value="XANTHINE PHOSPHORIBOSYLTRANSFERASE"/>
    <property type="match status" value="1"/>
</dbReference>
<dbReference type="Gene3D" id="3.40.50.2020">
    <property type="match status" value="1"/>
</dbReference>
<keyword evidence="2" id="KW-0660">Purine salvage</keyword>
<keyword evidence="5" id="KW-1185">Reference proteome</keyword>
<dbReference type="InterPro" id="IPR029057">
    <property type="entry name" value="PRTase-like"/>
</dbReference>
<accession>A0A6I8LVR0</accession>
<keyword evidence="1 4" id="KW-0808">Transferase</keyword>
<proteinExistence type="predicted"/>
<dbReference type="Proteomes" id="UP000399805">
    <property type="component" value="Unassembled WGS sequence"/>
</dbReference>
<dbReference type="GO" id="GO:0016757">
    <property type="term" value="F:glycosyltransferase activity"/>
    <property type="evidence" value="ECO:0007669"/>
    <property type="project" value="UniProtKB-KW"/>
</dbReference>
<evidence type="ECO:0000313" key="4">
    <source>
        <dbReference type="EMBL" id="VVJ19576.1"/>
    </source>
</evidence>
<dbReference type="EMBL" id="CABVGP010000002">
    <property type="protein sequence ID" value="VVJ19576.1"/>
    <property type="molecule type" value="Genomic_DNA"/>
</dbReference>
<evidence type="ECO:0000313" key="5">
    <source>
        <dbReference type="Proteomes" id="UP000399805"/>
    </source>
</evidence>
<sequence>MAHRRESMCDEFFPGCVVALRSRVRGKRTGRAGEINPIAGRSRRRDHGPVSVDVRLEEVKSGLRGAFTWRGDSTDQHRYADVTGWWRRPDLLKCLGPALAQLFAGERPTVVLGPESRGCLLGPLVALVFDVGFVEVRKDRVGSSDSDVWLQRTTPPDYRDRHLTLGFRKSLINSGDRVLFVDDWTETGGQASGAHMLIQDAGGFLARCCDGG</sequence>